<protein>
    <recommendedName>
        <fullName evidence="2">EF-hand domain-containing protein</fullName>
    </recommendedName>
</protein>
<accession>A0A6C0HG73</accession>
<evidence type="ECO:0000313" key="1">
    <source>
        <dbReference type="EMBL" id="QHT79397.1"/>
    </source>
</evidence>
<reference evidence="1" key="1">
    <citation type="journal article" date="2020" name="Nature">
        <title>Giant virus diversity and host interactions through global metagenomics.</title>
        <authorList>
            <person name="Schulz F."/>
            <person name="Roux S."/>
            <person name="Paez-Espino D."/>
            <person name="Jungbluth S."/>
            <person name="Walsh D.A."/>
            <person name="Denef V.J."/>
            <person name="McMahon K.D."/>
            <person name="Konstantinidis K.T."/>
            <person name="Eloe-Fadrosh E.A."/>
            <person name="Kyrpides N.C."/>
            <person name="Woyke T."/>
        </authorList>
    </citation>
    <scope>NUCLEOTIDE SEQUENCE</scope>
    <source>
        <strain evidence="1">GVMAG-M-3300023184-101</strain>
    </source>
</reference>
<dbReference type="EMBL" id="MN739949">
    <property type="protein sequence ID" value="QHT79397.1"/>
    <property type="molecule type" value="Genomic_DNA"/>
</dbReference>
<evidence type="ECO:0008006" key="2">
    <source>
        <dbReference type="Google" id="ProtNLM"/>
    </source>
</evidence>
<sequence length="146" mass="16556">MDYIHSVLKPINESKLLVGMMMIFLNVGSKYIDLGLSKTQEQVLREGLAREMLIFAISFMGTRDIPTAIILTASFSILSNIALNENSKYCIIPNKMKKIQAIIDTNVDGIISHEEEKRAMDILEKVKQQRLKEVQGTFMSYLNSNL</sequence>
<proteinExistence type="predicted"/>
<name>A0A6C0HG73_9ZZZZ</name>
<organism evidence="1">
    <name type="scientific">viral metagenome</name>
    <dbReference type="NCBI Taxonomy" id="1070528"/>
    <lineage>
        <taxon>unclassified sequences</taxon>
        <taxon>metagenomes</taxon>
        <taxon>organismal metagenomes</taxon>
    </lineage>
</organism>
<dbReference type="AlphaFoldDB" id="A0A6C0HG73"/>